<dbReference type="Pfam" id="PF09926">
    <property type="entry name" value="DUF2158"/>
    <property type="match status" value="1"/>
</dbReference>
<name>A0A940MND0_9RHOB</name>
<sequence length="63" mass="6633">MAELYPGDVVELASGGARMTVETVGQSDQNPALIAAQCVWFEEAAGEVRRAVIAADALRKVEA</sequence>
<dbReference type="InterPro" id="IPR019226">
    <property type="entry name" value="DUF2158"/>
</dbReference>
<keyword evidence="2" id="KW-1185">Reference proteome</keyword>
<reference evidence="1" key="1">
    <citation type="submission" date="2021-03" db="EMBL/GenBank/DDBJ databases">
        <title>Sagittula salina sp. nov. strain M10.9X isolated from the marine waste.</title>
        <authorList>
            <person name="Satari L."/>
            <person name="Molina-Menor E."/>
            <person name="Vidal-Verdu A."/>
            <person name="Pascual J."/>
            <person name="Pereto J."/>
            <person name="Porcar M."/>
        </authorList>
    </citation>
    <scope>NUCLEOTIDE SEQUENCE</scope>
    <source>
        <strain evidence="1">M10.9X</strain>
    </source>
</reference>
<gene>
    <name evidence="1" type="ORF">J5474_05470</name>
</gene>
<evidence type="ECO:0000313" key="2">
    <source>
        <dbReference type="Proteomes" id="UP000675940"/>
    </source>
</evidence>
<accession>A0A940MND0</accession>
<protein>
    <submittedName>
        <fullName evidence="1">DUF2158 domain-containing protein</fullName>
    </submittedName>
</protein>
<dbReference type="Proteomes" id="UP000675940">
    <property type="component" value="Unassembled WGS sequence"/>
</dbReference>
<dbReference type="AlphaFoldDB" id="A0A940MND0"/>
<proteinExistence type="predicted"/>
<comment type="caution">
    <text evidence="1">The sequence shown here is derived from an EMBL/GenBank/DDBJ whole genome shotgun (WGS) entry which is preliminary data.</text>
</comment>
<dbReference type="RefSeq" id="WP_209359789.1">
    <property type="nucleotide sequence ID" value="NZ_JAGISH010000002.1"/>
</dbReference>
<evidence type="ECO:0000313" key="1">
    <source>
        <dbReference type="EMBL" id="MBP0481942.1"/>
    </source>
</evidence>
<organism evidence="1 2">
    <name type="scientific">Sagittula salina</name>
    <dbReference type="NCBI Taxonomy" id="2820268"/>
    <lineage>
        <taxon>Bacteria</taxon>
        <taxon>Pseudomonadati</taxon>
        <taxon>Pseudomonadota</taxon>
        <taxon>Alphaproteobacteria</taxon>
        <taxon>Rhodobacterales</taxon>
        <taxon>Roseobacteraceae</taxon>
        <taxon>Sagittula</taxon>
    </lineage>
</organism>
<dbReference type="EMBL" id="JAGISH010000002">
    <property type="protein sequence ID" value="MBP0481942.1"/>
    <property type="molecule type" value="Genomic_DNA"/>
</dbReference>